<evidence type="ECO:0000256" key="2">
    <source>
        <dbReference type="SAM" id="Phobius"/>
    </source>
</evidence>
<accession>A0ABT2BI78</accession>
<name>A0ABT2BI78_9BURK</name>
<dbReference type="RefSeq" id="WP_258855927.1">
    <property type="nucleotide sequence ID" value="NZ_JANUGV010000002.1"/>
</dbReference>
<evidence type="ECO:0000313" key="4">
    <source>
        <dbReference type="Proteomes" id="UP001205861"/>
    </source>
</evidence>
<dbReference type="Proteomes" id="UP001205861">
    <property type="component" value="Unassembled WGS sequence"/>
</dbReference>
<proteinExistence type="predicted"/>
<feature type="transmembrane region" description="Helical" evidence="2">
    <location>
        <begin position="20"/>
        <end position="43"/>
    </location>
</feature>
<keyword evidence="2" id="KW-0812">Transmembrane</keyword>
<keyword evidence="2" id="KW-0472">Membrane</keyword>
<gene>
    <name evidence="3" type="ORF">NX773_08500</name>
</gene>
<comment type="caution">
    <text evidence="3">The sequence shown here is derived from an EMBL/GenBank/DDBJ whole genome shotgun (WGS) entry which is preliminary data.</text>
</comment>
<protein>
    <submittedName>
        <fullName evidence="3">Uncharacterized protein</fullName>
    </submittedName>
</protein>
<feature type="transmembrane region" description="Helical" evidence="2">
    <location>
        <begin position="55"/>
        <end position="74"/>
    </location>
</feature>
<keyword evidence="2" id="KW-1133">Transmembrane helix</keyword>
<keyword evidence="4" id="KW-1185">Reference proteome</keyword>
<reference evidence="3 4" key="1">
    <citation type="submission" date="2022-08" db="EMBL/GenBank/DDBJ databases">
        <title>Reclassification of Massilia species as members of the genera Telluria, Duganella, Pseudoduganella, Mokoshia gen. nov. and Zemynaea gen. nov. using orthogonal and non-orthogonal genome-based approaches.</title>
        <authorList>
            <person name="Bowman J.P."/>
        </authorList>
    </citation>
    <scope>NUCLEOTIDE SEQUENCE [LARGE SCALE GENOMIC DNA]</scope>
    <source>
        <strain evidence="3 4">JCM 31607</strain>
    </source>
</reference>
<evidence type="ECO:0000256" key="1">
    <source>
        <dbReference type="SAM" id="MobiDB-lite"/>
    </source>
</evidence>
<dbReference type="EMBL" id="JANUGV010000002">
    <property type="protein sequence ID" value="MCS0608202.1"/>
    <property type="molecule type" value="Genomic_DNA"/>
</dbReference>
<organism evidence="3 4">
    <name type="scientific">Massilia solisilvae</name>
    <dbReference type="NCBI Taxonomy" id="1811225"/>
    <lineage>
        <taxon>Bacteria</taxon>
        <taxon>Pseudomonadati</taxon>
        <taxon>Pseudomonadota</taxon>
        <taxon>Betaproteobacteria</taxon>
        <taxon>Burkholderiales</taxon>
        <taxon>Oxalobacteraceae</taxon>
        <taxon>Telluria group</taxon>
        <taxon>Massilia</taxon>
    </lineage>
</organism>
<feature type="region of interest" description="Disordered" evidence="1">
    <location>
        <begin position="80"/>
        <end position="107"/>
    </location>
</feature>
<sequence length="107" mass="11348">MQDVLNPAVGAFVFELVRGWLFGNALAGTGSALLVLLALVLAWRRRLPAMLVPEHGTAIVIFCVAGLCLAMGMGERGDRQDQFRSTPAAAHGVQGHARAATVPERRG</sequence>
<evidence type="ECO:0000313" key="3">
    <source>
        <dbReference type="EMBL" id="MCS0608202.1"/>
    </source>
</evidence>